<feature type="domain" description="DUF6311" evidence="3">
    <location>
        <begin position="439"/>
        <end position="552"/>
    </location>
</feature>
<feature type="transmembrane region" description="Helical" evidence="1">
    <location>
        <begin position="133"/>
        <end position="150"/>
    </location>
</feature>
<keyword evidence="1" id="KW-0812">Transmembrane</keyword>
<dbReference type="AlphaFoldDB" id="A0A848LUG7"/>
<feature type="domain" description="DUF6311" evidence="2">
    <location>
        <begin position="18"/>
        <end position="418"/>
    </location>
</feature>
<dbReference type="EMBL" id="JABBJJ010000286">
    <property type="protein sequence ID" value="NMO20994.1"/>
    <property type="molecule type" value="Genomic_DNA"/>
</dbReference>
<feature type="transmembrane region" description="Helical" evidence="1">
    <location>
        <begin position="104"/>
        <end position="121"/>
    </location>
</feature>
<proteinExistence type="predicted"/>
<organism evidence="4 5">
    <name type="scientific">Pyxidicoccus fallax</name>
    <dbReference type="NCBI Taxonomy" id="394095"/>
    <lineage>
        <taxon>Bacteria</taxon>
        <taxon>Pseudomonadati</taxon>
        <taxon>Myxococcota</taxon>
        <taxon>Myxococcia</taxon>
        <taxon>Myxococcales</taxon>
        <taxon>Cystobacterineae</taxon>
        <taxon>Myxococcaceae</taxon>
        <taxon>Pyxidicoccus</taxon>
    </lineage>
</organism>
<feature type="transmembrane region" description="Helical" evidence="1">
    <location>
        <begin position="374"/>
        <end position="394"/>
    </location>
</feature>
<gene>
    <name evidence="4" type="ORF">HG543_40030</name>
</gene>
<feature type="transmembrane region" description="Helical" evidence="1">
    <location>
        <begin position="294"/>
        <end position="311"/>
    </location>
</feature>
<evidence type="ECO:0000256" key="1">
    <source>
        <dbReference type="SAM" id="Phobius"/>
    </source>
</evidence>
<accession>A0A848LUG7</accession>
<dbReference type="Pfam" id="PF25853">
    <property type="entry name" value="DUF6311_C"/>
    <property type="match status" value="1"/>
</dbReference>
<evidence type="ECO:0008006" key="6">
    <source>
        <dbReference type="Google" id="ProtNLM"/>
    </source>
</evidence>
<feature type="transmembrane region" description="Helical" evidence="1">
    <location>
        <begin position="332"/>
        <end position="354"/>
    </location>
</feature>
<dbReference type="Proteomes" id="UP000518300">
    <property type="component" value="Unassembled WGS sequence"/>
</dbReference>
<dbReference type="InterPro" id="IPR046278">
    <property type="entry name" value="DUF6311"/>
</dbReference>
<keyword evidence="1" id="KW-0472">Membrane</keyword>
<dbReference type="InterPro" id="IPR058671">
    <property type="entry name" value="DUF6311_C"/>
</dbReference>
<keyword evidence="1" id="KW-1133">Transmembrane helix</keyword>
<evidence type="ECO:0000259" key="2">
    <source>
        <dbReference type="Pfam" id="PF19830"/>
    </source>
</evidence>
<sequence length="569" mass="62773">MEDAPSSRWSAWGPWLGAALGIAWMLVVGGARVLDPTSLDSVGGGDHAQHVLGWLHFRNAPWGFPLGHIPTLNHPLTTTVGFTDSNPWVSFALKPFSGWLPQDFQFIGPWFVLCFALQGWMGVKLMERLTPRLSQRLLGAALFVMAPVLLGRHGHDTLCAHWLILGLLWLHLRPRADARAARRDVAWAFAFVVLAAGIHPYLLVMVLTLALALLYTLVRRERLLTWRGGAGVLAGLLGVVGALFVLLGYVGQGPSLAADLSFGHFSANVLTLVDPMGWSRLLPSIPVGAGQYEGFGYLGTGTLLLAGVLLWKRADWWPRAKAEWKARRPLGVAVLLLTLLAISTVVQVAGWKVLSLRGLTKALLPVLAPFRASGRFIWVLDYTLLTGVLALVVWRWRQQPRTATGLLLAAVVLQFLDTGDVWWRGRFGGEPWPRLRAAAWEELDPSYRHVVLYPPFVMAWAEPCVANTFPQNVYVSFGDLAYRKGMTTNSAYVARFDAPRMKAVCEALREDVRNGRFAEDTVYVVDEKERAAFQRPEAGLTCGVLDGYYVCVAAKEGRFREALRSAAAP</sequence>
<protein>
    <recommendedName>
        <fullName evidence="6">Glycosyltransferase RgtA/B/C/D-like domain-containing protein</fullName>
    </recommendedName>
</protein>
<dbReference type="Pfam" id="PF19830">
    <property type="entry name" value="DUF6311"/>
    <property type="match status" value="1"/>
</dbReference>
<evidence type="ECO:0000313" key="4">
    <source>
        <dbReference type="EMBL" id="NMO20994.1"/>
    </source>
</evidence>
<comment type="caution">
    <text evidence="4">The sequence shown here is derived from an EMBL/GenBank/DDBJ whole genome shotgun (WGS) entry which is preliminary data.</text>
</comment>
<feature type="transmembrane region" description="Helical" evidence="1">
    <location>
        <begin position="12"/>
        <end position="34"/>
    </location>
</feature>
<feature type="transmembrane region" description="Helical" evidence="1">
    <location>
        <begin position="230"/>
        <end position="250"/>
    </location>
</feature>
<evidence type="ECO:0000313" key="5">
    <source>
        <dbReference type="Proteomes" id="UP000518300"/>
    </source>
</evidence>
<evidence type="ECO:0000259" key="3">
    <source>
        <dbReference type="Pfam" id="PF25853"/>
    </source>
</evidence>
<name>A0A848LUG7_9BACT</name>
<keyword evidence="5" id="KW-1185">Reference proteome</keyword>
<feature type="transmembrane region" description="Helical" evidence="1">
    <location>
        <begin position="185"/>
        <end position="218"/>
    </location>
</feature>
<reference evidence="4 5" key="1">
    <citation type="submission" date="2020-04" db="EMBL/GenBank/DDBJ databases">
        <title>Draft genome of Pyxidicoccus fallax type strain.</title>
        <authorList>
            <person name="Whitworth D.E."/>
        </authorList>
    </citation>
    <scope>NUCLEOTIDE SEQUENCE [LARGE SCALE GENOMIC DNA]</scope>
    <source>
        <strain evidence="4 5">DSM 14698</strain>
    </source>
</reference>